<evidence type="ECO:0000313" key="2">
    <source>
        <dbReference type="EMBL" id="KAH0553175.1"/>
    </source>
</evidence>
<name>A0AAV7IK71_COTGL</name>
<feature type="non-terminal residue" evidence="2">
    <location>
        <position position="167"/>
    </location>
</feature>
<feature type="compositionally biased region" description="Basic and acidic residues" evidence="1">
    <location>
        <begin position="20"/>
        <end position="47"/>
    </location>
</feature>
<comment type="caution">
    <text evidence="2">The sequence shown here is derived from an EMBL/GenBank/DDBJ whole genome shotgun (WGS) entry which is preliminary data.</text>
</comment>
<dbReference type="AlphaFoldDB" id="A0AAV7IK71"/>
<feature type="region of interest" description="Disordered" evidence="1">
    <location>
        <begin position="1"/>
        <end position="129"/>
    </location>
</feature>
<evidence type="ECO:0000256" key="1">
    <source>
        <dbReference type="SAM" id="MobiDB-lite"/>
    </source>
</evidence>
<protein>
    <submittedName>
        <fullName evidence="2">Uncharacterized protein</fullName>
    </submittedName>
</protein>
<keyword evidence="3" id="KW-1185">Reference proteome</keyword>
<reference evidence="2 3" key="1">
    <citation type="journal article" date="2021" name="J. Hered.">
        <title>A chromosome-level genome assembly of the parasitoid wasp, Cotesia glomerata (Hymenoptera: Braconidae).</title>
        <authorList>
            <person name="Pinto B.J."/>
            <person name="Weis J.J."/>
            <person name="Gamble T."/>
            <person name="Ode P.J."/>
            <person name="Paul R."/>
            <person name="Zaspel J.M."/>
        </authorList>
    </citation>
    <scope>NUCLEOTIDE SEQUENCE [LARGE SCALE GENOMIC DNA]</scope>
    <source>
        <strain evidence="2">CgM1</strain>
    </source>
</reference>
<proteinExistence type="predicted"/>
<accession>A0AAV7IK71</accession>
<feature type="compositionally biased region" description="Basic and acidic residues" evidence="1">
    <location>
        <begin position="99"/>
        <end position="112"/>
    </location>
</feature>
<feature type="compositionally biased region" description="Basic and acidic residues" evidence="1">
    <location>
        <begin position="120"/>
        <end position="129"/>
    </location>
</feature>
<evidence type="ECO:0000313" key="3">
    <source>
        <dbReference type="Proteomes" id="UP000826195"/>
    </source>
</evidence>
<gene>
    <name evidence="2" type="ORF">KQX54_000553</name>
</gene>
<feature type="compositionally biased region" description="Basic and acidic residues" evidence="1">
    <location>
        <begin position="58"/>
        <end position="70"/>
    </location>
</feature>
<feature type="compositionally biased region" description="Polar residues" evidence="1">
    <location>
        <begin position="73"/>
        <end position="82"/>
    </location>
</feature>
<organism evidence="2 3">
    <name type="scientific">Cotesia glomerata</name>
    <name type="common">Lepidopteran parasitic wasp</name>
    <name type="synonym">Apanteles glomeratus</name>
    <dbReference type="NCBI Taxonomy" id="32391"/>
    <lineage>
        <taxon>Eukaryota</taxon>
        <taxon>Metazoa</taxon>
        <taxon>Ecdysozoa</taxon>
        <taxon>Arthropoda</taxon>
        <taxon>Hexapoda</taxon>
        <taxon>Insecta</taxon>
        <taxon>Pterygota</taxon>
        <taxon>Neoptera</taxon>
        <taxon>Endopterygota</taxon>
        <taxon>Hymenoptera</taxon>
        <taxon>Apocrita</taxon>
        <taxon>Ichneumonoidea</taxon>
        <taxon>Braconidae</taxon>
        <taxon>Microgastrinae</taxon>
        <taxon>Cotesia</taxon>
    </lineage>
</organism>
<sequence>MLEKPAQYDIFNFEEDDDHEVIKPFRCDEKTAEENKIEEFDLEKSETNEMEVPQSSEDSDKGNSPKRAEDLPNSDNDSNMESFTEEPPQLSGDNSDVNCETKKQSGSNERKKPNPKRRIRQESKDDIKRDYDIKIGQSLVDAKNIENEKIDRTQTRKEIRRLMFTWK</sequence>
<dbReference type="EMBL" id="JAHXZJ010001201">
    <property type="protein sequence ID" value="KAH0553175.1"/>
    <property type="molecule type" value="Genomic_DNA"/>
</dbReference>
<dbReference type="Proteomes" id="UP000826195">
    <property type="component" value="Unassembled WGS sequence"/>
</dbReference>